<protein>
    <submittedName>
        <fullName evidence="1">DinB family protein</fullName>
    </submittedName>
</protein>
<keyword evidence="2" id="KW-1185">Reference proteome</keyword>
<proteinExistence type="predicted"/>
<organism evidence="1 2">
    <name type="scientific">Microtetraspora glauca</name>
    <dbReference type="NCBI Taxonomy" id="1996"/>
    <lineage>
        <taxon>Bacteria</taxon>
        <taxon>Bacillati</taxon>
        <taxon>Actinomycetota</taxon>
        <taxon>Actinomycetes</taxon>
        <taxon>Streptosporangiales</taxon>
        <taxon>Streptosporangiaceae</taxon>
        <taxon>Microtetraspora</taxon>
    </lineage>
</organism>
<sequence>MTETDPKADLHHYLQDARDALLWKLEGLSEYDIRRPMTPTGTNLLGLVKHLTTVELLYFSYAFDRPFVDPPSWFRQDAEPNEDLWATAEESRAYIVETYRRACAHSDGTIDALGLDAVGHLPWWPAERGATTLHRVLVHVIAECHRHAGHADIVRESIDAVVGLQDGNAFMAPGDRTWWEDYRNRLERVAQEAGRS</sequence>
<evidence type="ECO:0000313" key="2">
    <source>
        <dbReference type="Proteomes" id="UP001551675"/>
    </source>
</evidence>
<dbReference type="Gene3D" id="1.20.120.450">
    <property type="entry name" value="dinb family like domain"/>
    <property type="match status" value="1"/>
</dbReference>
<comment type="caution">
    <text evidence="1">The sequence shown here is derived from an EMBL/GenBank/DDBJ whole genome shotgun (WGS) entry which is preliminary data.</text>
</comment>
<dbReference type="EMBL" id="JBFALK010000014">
    <property type="protein sequence ID" value="MEV0971808.1"/>
    <property type="molecule type" value="Genomic_DNA"/>
</dbReference>
<gene>
    <name evidence="1" type="ORF">AB0I59_24660</name>
</gene>
<dbReference type="Proteomes" id="UP001551675">
    <property type="component" value="Unassembled WGS sequence"/>
</dbReference>
<dbReference type="InterPro" id="IPR034660">
    <property type="entry name" value="DinB/YfiT-like"/>
</dbReference>
<accession>A0ABV3GJJ1</accession>
<dbReference type="Pfam" id="PF04978">
    <property type="entry name" value="MST"/>
    <property type="match status" value="1"/>
</dbReference>
<dbReference type="RefSeq" id="WP_061254009.1">
    <property type="nucleotide sequence ID" value="NZ_JBFALK010000014.1"/>
</dbReference>
<name>A0ABV3GJJ1_MICGL</name>
<dbReference type="SUPFAM" id="SSF109854">
    <property type="entry name" value="DinB/YfiT-like putative metalloenzymes"/>
    <property type="match status" value="1"/>
</dbReference>
<dbReference type="InterPro" id="IPR007061">
    <property type="entry name" value="MST-like"/>
</dbReference>
<evidence type="ECO:0000313" key="1">
    <source>
        <dbReference type="EMBL" id="MEV0971808.1"/>
    </source>
</evidence>
<reference evidence="1 2" key="1">
    <citation type="submission" date="2024-06" db="EMBL/GenBank/DDBJ databases">
        <title>The Natural Products Discovery Center: Release of the First 8490 Sequenced Strains for Exploring Actinobacteria Biosynthetic Diversity.</title>
        <authorList>
            <person name="Kalkreuter E."/>
            <person name="Kautsar S.A."/>
            <person name="Yang D."/>
            <person name="Bader C.D."/>
            <person name="Teijaro C.N."/>
            <person name="Fluegel L."/>
            <person name="Davis C.M."/>
            <person name="Simpson J.R."/>
            <person name="Lauterbach L."/>
            <person name="Steele A.D."/>
            <person name="Gui C."/>
            <person name="Meng S."/>
            <person name="Li G."/>
            <person name="Viehrig K."/>
            <person name="Ye F."/>
            <person name="Su P."/>
            <person name="Kiefer A.F."/>
            <person name="Nichols A."/>
            <person name="Cepeda A.J."/>
            <person name="Yan W."/>
            <person name="Fan B."/>
            <person name="Jiang Y."/>
            <person name="Adhikari A."/>
            <person name="Zheng C.-J."/>
            <person name="Schuster L."/>
            <person name="Cowan T.M."/>
            <person name="Smanski M.J."/>
            <person name="Chevrette M.G."/>
            <person name="De Carvalho L.P.S."/>
            <person name="Shen B."/>
        </authorList>
    </citation>
    <scope>NUCLEOTIDE SEQUENCE [LARGE SCALE GENOMIC DNA]</scope>
    <source>
        <strain evidence="1 2">NPDC050100</strain>
    </source>
</reference>